<dbReference type="AlphaFoldDB" id="A0AAU9SFR1"/>
<protein>
    <submittedName>
        <fullName evidence="1">Uncharacterized protein</fullName>
    </submittedName>
</protein>
<gene>
    <name evidence="1" type="ORF">TAV2_LOCUS17441</name>
</gene>
<proteinExistence type="predicted"/>
<evidence type="ECO:0000313" key="2">
    <source>
        <dbReference type="Proteomes" id="UP000836841"/>
    </source>
</evidence>
<dbReference type="EMBL" id="OU466861">
    <property type="protein sequence ID" value="CAH2065231.1"/>
    <property type="molecule type" value="Genomic_DNA"/>
</dbReference>
<dbReference type="Proteomes" id="UP000836841">
    <property type="component" value="Chromosome 5"/>
</dbReference>
<name>A0AAU9SFR1_THLAR</name>
<evidence type="ECO:0000313" key="1">
    <source>
        <dbReference type="EMBL" id="CAH2065231.1"/>
    </source>
</evidence>
<feature type="non-terminal residue" evidence="1">
    <location>
        <position position="1"/>
    </location>
</feature>
<sequence>IIKLKVVVELAKKRPTSVWSGNSVSVSVDFPCMPPKCGRCEEFGHLELSCPTSIPRPNGFHKVVARENPDLSLGSKYPVVLSSNGDAVFVSAPSPAVDSGRERGRATTHMGDVTPAAVSESKSLPSPHSHISHSSSSGGWIKVIYRSKPEVPSVSSCSMGGTFKLPITNAQFSEELELINTAQ</sequence>
<accession>A0AAU9SFR1</accession>
<organism evidence="1 2">
    <name type="scientific">Thlaspi arvense</name>
    <name type="common">Field penny-cress</name>
    <dbReference type="NCBI Taxonomy" id="13288"/>
    <lineage>
        <taxon>Eukaryota</taxon>
        <taxon>Viridiplantae</taxon>
        <taxon>Streptophyta</taxon>
        <taxon>Embryophyta</taxon>
        <taxon>Tracheophyta</taxon>
        <taxon>Spermatophyta</taxon>
        <taxon>Magnoliopsida</taxon>
        <taxon>eudicotyledons</taxon>
        <taxon>Gunneridae</taxon>
        <taxon>Pentapetalae</taxon>
        <taxon>rosids</taxon>
        <taxon>malvids</taxon>
        <taxon>Brassicales</taxon>
        <taxon>Brassicaceae</taxon>
        <taxon>Thlaspideae</taxon>
        <taxon>Thlaspi</taxon>
    </lineage>
</organism>
<feature type="non-terminal residue" evidence="1">
    <location>
        <position position="183"/>
    </location>
</feature>
<keyword evidence="2" id="KW-1185">Reference proteome</keyword>
<reference evidence="1 2" key="1">
    <citation type="submission" date="2022-03" db="EMBL/GenBank/DDBJ databases">
        <authorList>
            <person name="Nunn A."/>
            <person name="Chopra R."/>
            <person name="Nunn A."/>
            <person name="Contreras Garrido A."/>
        </authorList>
    </citation>
    <scope>NUCLEOTIDE SEQUENCE [LARGE SCALE GENOMIC DNA]</scope>
</reference>